<dbReference type="PANTHER" id="PTHR15382">
    <property type="entry name" value="CTG4A-RELATED"/>
    <property type="match status" value="1"/>
</dbReference>
<evidence type="ECO:0000256" key="7">
    <source>
        <dbReference type="PROSITE-ProRule" id="PRU00076"/>
    </source>
</evidence>
<evidence type="ECO:0000256" key="6">
    <source>
        <dbReference type="ARBA" id="ARBA00023157"/>
    </source>
</evidence>
<feature type="domain" description="EGF-like" evidence="9">
    <location>
        <begin position="156"/>
        <end position="190"/>
    </location>
</feature>
<dbReference type="Pfam" id="PF11938">
    <property type="entry name" value="DUF3456"/>
    <property type="match status" value="2"/>
</dbReference>
<comment type="similarity">
    <text evidence="2">Belongs to the canopy family.</text>
</comment>
<comment type="similarity">
    <text evidence="1">Belongs to the CRELD family.</text>
</comment>
<dbReference type="GO" id="GO:0048731">
    <property type="term" value="P:system development"/>
    <property type="evidence" value="ECO:0007669"/>
    <property type="project" value="UniProtKB-ARBA"/>
</dbReference>
<evidence type="ECO:0000256" key="1">
    <source>
        <dbReference type="ARBA" id="ARBA00005897"/>
    </source>
</evidence>
<dbReference type="EMBL" id="FX985437">
    <property type="protein sequence ID" value="BAX07450.1"/>
    <property type="molecule type" value="mRNA"/>
</dbReference>
<dbReference type="InterPro" id="IPR009030">
    <property type="entry name" value="Growth_fac_rcpt_cys_sf"/>
</dbReference>
<feature type="disulfide bond" evidence="7">
    <location>
        <begin position="180"/>
        <end position="189"/>
    </location>
</feature>
<dbReference type="InterPro" id="IPR021852">
    <property type="entry name" value="DUF3456"/>
</dbReference>
<dbReference type="InterPro" id="IPR018097">
    <property type="entry name" value="EGF_Ca-bd_CS"/>
</dbReference>
<dbReference type="Gene3D" id="2.10.220.10">
    <property type="entry name" value="Hormone Receptor, Insulin-like Growth Factor Receptor 1, Chain A, domain 2"/>
    <property type="match status" value="1"/>
</dbReference>
<accession>A0A1V1FNN5</accession>
<dbReference type="PROSITE" id="PS01187">
    <property type="entry name" value="EGF_CA"/>
    <property type="match status" value="1"/>
</dbReference>
<gene>
    <name evidence="10" type="primary">CRP3</name>
</gene>
<name>A0A1V1FNN5_9NEOP</name>
<protein>
    <submittedName>
        <fullName evidence="10">Putative cysteine-rich protein 3</fullName>
    </submittedName>
</protein>
<keyword evidence="4 8" id="KW-0732">Signal</keyword>
<dbReference type="PANTHER" id="PTHR15382:SF8">
    <property type="entry name" value="CANOPY B"/>
    <property type="match status" value="1"/>
</dbReference>
<evidence type="ECO:0000256" key="5">
    <source>
        <dbReference type="ARBA" id="ARBA00022837"/>
    </source>
</evidence>
<evidence type="ECO:0000256" key="3">
    <source>
        <dbReference type="ARBA" id="ARBA00022536"/>
    </source>
</evidence>
<evidence type="ECO:0000256" key="4">
    <source>
        <dbReference type="ARBA" id="ARBA00022729"/>
    </source>
</evidence>
<sequence length="379" mass="41822">MVLYLILLLLLTEIIIIGYGQDVNLEKSRVHNAAHVVRLPPCQACKFLVDSFKKEMERTARGKFEGGDAAWEEERLGSYSHSEVRLVEIQEKLCSSVERGKDQCHALAEEVEQDLDEWWFNKQGEDLHKYLCIDTLKSCCPDNHYGADCKPCPGFPGNVCNKSGKCKGAGTRKGNGKCICDAGYEGDFCNSCAAAYYESYRDEQKLLCSPCHLSCQGPCNQAGPKGCSVCKPGWFMDTEKGCLDVNECFMNPNPCKGKKFCVNNDGSYTCLACDKACESCEGDGPDMCTGCAQGYSLQDNVCVDEREYGRESHVSITRYLTYAGLCIATCIIFQKNTFIASLIGLSVALYISVSEYFLSSSEKNSSLHPAFDVGKLFSS</sequence>
<comment type="caution">
    <text evidence="7">Lacks conserved residue(s) required for the propagation of feature annotation.</text>
</comment>
<evidence type="ECO:0000256" key="8">
    <source>
        <dbReference type="SAM" id="SignalP"/>
    </source>
</evidence>
<dbReference type="GO" id="GO:0005509">
    <property type="term" value="F:calcium ion binding"/>
    <property type="evidence" value="ECO:0007669"/>
    <property type="project" value="InterPro"/>
</dbReference>
<feature type="signal peptide" evidence="8">
    <location>
        <begin position="1"/>
        <end position="20"/>
    </location>
</feature>
<keyword evidence="3 7" id="KW-0245">EGF-like domain</keyword>
<dbReference type="CDD" id="cd00064">
    <property type="entry name" value="FU"/>
    <property type="match status" value="1"/>
</dbReference>
<reference evidence="10" key="1">
    <citation type="journal article" date="2017" name="PLoS ONE">
        <title>Caste-, sex-, and age-dependent expression of immune-related genes in a Japanese subterranean termite, Reticulitermes speratus.</title>
        <authorList>
            <person name="Mitaka Y."/>
            <person name="Kobayashi K."/>
            <person name="Matsuura K."/>
        </authorList>
    </citation>
    <scope>NUCLEOTIDE SEQUENCE</scope>
    <source>
        <tissue evidence="10">Whole body</tissue>
    </source>
</reference>
<dbReference type="SUPFAM" id="SSF57184">
    <property type="entry name" value="Growth factor receptor domain"/>
    <property type="match status" value="1"/>
</dbReference>
<dbReference type="InterPro" id="IPR006212">
    <property type="entry name" value="Furin_repeat"/>
</dbReference>
<keyword evidence="5" id="KW-0106">Calcium</keyword>
<evidence type="ECO:0000259" key="9">
    <source>
        <dbReference type="PROSITE" id="PS50026"/>
    </source>
</evidence>
<feature type="chain" id="PRO_5013341737" evidence="8">
    <location>
        <begin position="21"/>
        <end position="379"/>
    </location>
</feature>
<dbReference type="SMART" id="SM00261">
    <property type="entry name" value="FU"/>
    <property type="match status" value="2"/>
</dbReference>
<dbReference type="AlphaFoldDB" id="A0A1V1FNN5"/>
<keyword evidence="6 7" id="KW-1015">Disulfide bond</keyword>
<dbReference type="PROSITE" id="PS50026">
    <property type="entry name" value="EGF_3"/>
    <property type="match status" value="1"/>
</dbReference>
<organism evidence="10">
    <name type="scientific">Reticulitermes speratus</name>
    <dbReference type="NCBI Taxonomy" id="60591"/>
    <lineage>
        <taxon>Eukaryota</taxon>
        <taxon>Metazoa</taxon>
        <taxon>Ecdysozoa</taxon>
        <taxon>Arthropoda</taxon>
        <taxon>Hexapoda</taxon>
        <taxon>Insecta</taxon>
        <taxon>Pterygota</taxon>
        <taxon>Neoptera</taxon>
        <taxon>Polyneoptera</taxon>
        <taxon>Dictyoptera</taxon>
        <taxon>Blattodea</taxon>
        <taxon>Blattoidea</taxon>
        <taxon>Termitoidae</taxon>
        <taxon>Rhinotermitidae</taxon>
        <taxon>Reticulitermes</taxon>
        <taxon>Frontotermes</taxon>
    </lineage>
</organism>
<evidence type="ECO:0000256" key="2">
    <source>
        <dbReference type="ARBA" id="ARBA00007285"/>
    </source>
</evidence>
<dbReference type="PROSITE" id="PS01248">
    <property type="entry name" value="EGF_LAM_1"/>
    <property type="match status" value="1"/>
</dbReference>
<proteinExistence type="evidence at transcript level"/>
<dbReference type="GO" id="GO:0048513">
    <property type="term" value="P:animal organ development"/>
    <property type="evidence" value="ECO:0007669"/>
    <property type="project" value="UniProtKB-ARBA"/>
</dbReference>
<evidence type="ECO:0000313" key="10">
    <source>
        <dbReference type="EMBL" id="BAX07450.1"/>
    </source>
</evidence>
<dbReference type="InterPro" id="IPR000742">
    <property type="entry name" value="EGF"/>
</dbReference>
<dbReference type="InterPro" id="IPR002049">
    <property type="entry name" value="LE_dom"/>
</dbReference>
<dbReference type="PROSITE" id="PS00022">
    <property type="entry name" value="EGF_1"/>
    <property type="match status" value="1"/>
</dbReference>